<evidence type="ECO:0000313" key="3">
    <source>
        <dbReference type="WBParaSite" id="GPUH_0001204901-mRNA-1"/>
    </source>
</evidence>
<dbReference type="GO" id="GO:0034455">
    <property type="term" value="C:t-UTP complex"/>
    <property type="evidence" value="ECO:0007669"/>
    <property type="project" value="TreeGrafter"/>
</dbReference>
<dbReference type="OrthoDB" id="8883818at2759"/>
<organism evidence="3">
    <name type="scientific">Gongylonema pulchrum</name>
    <dbReference type="NCBI Taxonomy" id="637853"/>
    <lineage>
        <taxon>Eukaryota</taxon>
        <taxon>Metazoa</taxon>
        <taxon>Ecdysozoa</taxon>
        <taxon>Nematoda</taxon>
        <taxon>Chromadorea</taxon>
        <taxon>Rhabditida</taxon>
        <taxon>Spirurina</taxon>
        <taxon>Spiruromorpha</taxon>
        <taxon>Spiruroidea</taxon>
        <taxon>Gongylonematidae</taxon>
        <taxon>Gongylonema</taxon>
    </lineage>
</organism>
<dbReference type="PANTHER" id="PTHR44163:SF1">
    <property type="entry name" value="U3 SMALL NUCLEOLAR RNA-ASSOCIATED PROTEIN 4 HOMOLOG"/>
    <property type="match status" value="1"/>
</dbReference>
<accession>A0A183DTJ4</accession>
<dbReference type="GO" id="GO:0030686">
    <property type="term" value="C:90S preribosome"/>
    <property type="evidence" value="ECO:0007669"/>
    <property type="project" value="InterPro"/>
</dbReference>
<dbReference type="GO" id="GO:0000462">
    <property type="term" value="P:maturation of SSU-rRNA from tricistronic rRNA transcript (SSU-rRNA, 5.8S rRNA, LSU-rRNA)"/>
    <property type="evidence" value="ECO:0007669"/>
    <property type="project" value="InterPro"/>
</dbReference>
<reference evidence="1 2" key="2">
    <citation type="submission" date="2018-11" db="EMBL/GenBank/DDBJ databases">
        <authorList>
            <consortium name="Pathogen Informatics"/>
        </authorList>
    </citation>
    <scope>NUCLEOTIDE SEQUENCE [LARGE SCALE GENOMIC DNA]</scope>
</reference>
<keyword evidence="2" id="KW-1185">Reference proteome</keyword>
<dbReference type="EMBL" id="UYRT01078987">
    <property type="protein sequence ID" value="VDN19727.1"/>
    <property type="molecule type" value="Genomic_DNA"/>
</dbReference>
<dbReference type="WBParaSite" id="GPUH_0001204901-mRNA-1">
    <property type="protein sequence ID" value="GPUH_0001204901-mRNA-1"/>
    <property type="gene ID" value="GPUH_0001204901"/>
</dbReference>
<dbReference type="SUPFAM" id="SSF50978">
    <property type="entry name" value="WD40 repeat-like"/>
    <property type="match status" value="1"/>
</dbReference>
<evidence type="ECO:0000313" key="2">
    <source>
        <dbReference type="Proteomes" id="UP000271098"/>
    </source>
</evidence>
<gene>
    <name evidence="1" type="ORF">GPUH_LOCUS12035</name>
</gene>
<dbReference type="InterPro" id="IPR015943">
    <property type="entry name" value="WD40/YVTN_repeat-like_dom_sf"/>
</dbReference>
<dbReference type="Gene3D" id="2.130.10.10">
    <property type="entry name" value="YVTN repeat-like/Quinoprotein amine dehydrogenase"/>
    <property type="match status" value="1"/>
</dbReference>
<name>A0A183DTJ4_9BILA</name>
<dbReference type="GO" id="GO:0032040">
    <property type="term" value="C:small-subunit processome"/>
    <property type="evidence" value="ECO:0007669"/>
    <property type="project" value="TreeGrafter"/>
</dbReference>
<dbReference type="AlphaFoldDB" id="A0A183DTJ4"/>
<dbReference type="GO" id="GO:0003723">
    <property type="term" value="F:RNA binding"/>
    <property type="evidence" value="ECO:0007669"/>
    <property type="project" value="TreeGrafter"/>
</dbReference>
<dbReference type="InterPro" id="IPR046351">
    <property type="entry name" value="UTP4"/>
</dbReference>
<reference evidence="3" key="1">
    <citation type="submission" date="2016-06" db="UniProtKB">
        <authorList>
            <consortium name="WormBaseParasite"/>
        </authorList>
    </citation>
    <scope>IDENTIFICATION</scope>
</reference>
<evidence type="ECO:0000313" key="1">
    <source>
        <dbReference type="EMBL" id="VDN19727.1"/>
    </source>
</evidence>
<sequence>MNLTFANNLEKQKNVNRKEERRDCVIEFWNTIGSPVFHIRTTALGSKSAESLLWAGDLLLASHLDGSITGHRLHTSEYWTSQLCPSPLWCLASISASAFCAGSDSGAVLLFALQDDWIASTKTISTGFDAHIMSLACNGTTIAAGTMDEIMLINVQKQRIEHTLKLPRVEKRKPTIVWCLCFIGDLLASGDSRGYITFWNPSDGAFSHADVLSMAVADETLYAAGVDPTIARLAPNQDRTAYRVEHRRTVHGNDVRALVASKHRPVLYSGGADYYFCSSSRLKHSNGLKNIVCNVAPDADLFSYQYTNRIVIWRTGIAAEDIASPRKGIYSLKCGPCPKPKR</sequence>
<dbReference type="InterPro" id="IPR036322">
    <property type="entry name" value="WD40_repeat_dom_sf"/>
</dbReference>
<dbReference type="Proteomes" id="UP000271098">
    <property type="component" value="Unassembled WGS sequence"/>
</dbReference>
<protein>
    <submittedName>
        <fullName evidence="3">WD_REPEATS_REGION domain-containing protein</fullName>
    </submittedName>
</protein>
<dbReference type="PANTHER" id="PTHR44163">
    <property type="entry name" value="U3 SMALL NUCLEOLAR RNA-ASSOCIATED PROTEIN 4 HOMOLOG"/>
    <property type="match status" value="1"/>
</dbReference>
<proteinExistence type="predicted"/>